<evidence type="ECO:0000256" key="11">
    <source>
        <dbReference type="PROSITE-ProRule" id="PRU00221"/>
    </source>
</evidence>
<dbReference type="EMBL" id="SSOP01000033">
    <property type="protein sequence ID" value="KAB5593636.1"/>
    <property type="molecule type" value="Genomic_DNA"/>
</dbReference>
<dbReference type="Pfam" id="PF00400">
    <property type="entry name" value="WD40"/>
    <property type="match status" value="6"/>
</dbReference>
<keyword evidence="10" id="KW-0539">Nucleus</keyword>
<dbReference type="AlphaFoldDB" id="A0A5N5QR48"/>
<keyword evidence="9" id="KW-0677">Repeat</keyword>
<comment type="subcellular location">
    <subcellularLocation>
        <location evidence="2">Cytoplasm</location>
    </subcellularLocation>
    <subcellularLocation>
        <location evidence="1">Nucleus</location>
    </subcellularLocation>
</comment>
<dbReference type="InterPro" id="IPR036322">
    <property type="entry name" value="WD40_repeat_dom_sf"/>
</dbReference>
<dbReference type="InterPro" id="IPR015943">
    <property type="entry name" value="WD40/YVTN_repeat-like_dom_sf"/>
</dbReference>
<name>A0A5N5QR48_9AGAM</name>
<evidence type="ECO:0000256" key="9">
    <source>
        <dbReference type="ARBA" id="ARBA00022737"/>
    </source>
</evidence>
<dbReference type="OrthoDB" id="27911at2759"/>
<feature type="repeat" description="WD" evidence="11">
    <location>
        <begin position="633"/>
        <end position="664"/>
    </location>
</feature>
<evidence type="ECO:0000313" key="14">
    <source>
        <dbReference type="Proteomes" id="UP000383932"/>
    </source>
</evidence>
<dbReference type="PROSITE" id="PS50294">
    <property type="entry name" value="WD_REPEATS_REGION"/>
    <property type="match status" value="2"/>
</dbReference>
<comment type="pathway">
    <text evidence="3">tRNA modification; 5-methoxycarbonylmethyl-2-thiouridine-tRNA biosynthesis.</text>
</comment>
<dbReference type="UniPathway" id="UPA00988"/>
<evidence type="ECO:0000256" key="7">
    <source>
        <dbReference type="ARBA" id="ARBA00022574"/>
    </source>
</evidence>
<accession>A0A5N5QR48</accession>
<dbReference type="Proteomes" id="UP000383932">
    <property type="component" value="Unassembled WGS sequence"/>
</dbReference>
<evidence type="ECO:0000256" key="10">
    <source>
        <dbReference type="ARBA" id="ARBA00023242"/>
    </source>
</evidence>
<protein>
    <recommendedName>
        <fullName evidence="5">Elongator complex protein 2</fullName>
    </recommendedName>
</protein>
<sequence>MISHLSTTYISTSTNRHPHAATITRFGVVALAAYKFLALWDTAENTSRGVKETIPGHDGELTIVKAFEDILISGDKLGHVRIWRLRDSKWISSHSWQAHKEPISALAIFQNLILTGSSDATLKSWHYAQDRADQVDQIQVIDLKRRYPLDIATSTLPGSSGKDSYPSLQRVCNGIAALVIAVATTSRVIDIYVRADGQDITFALTLEGHEDWIRSLSFSPISEDSDEALALASGGQDGYIRLWLIKPKTPKAVDSMSTDPTDELLDAFERSLSEVGLDEPGRQLSTREHIFSAPGPDGQSITYSLAFDALLVGHEASVNSVSWRPGPSTTIQLLSCSTDASLIIWEPTDAGAGAIWGTVQRFGDVGGQRAGGFVGSLWLNSDEVAGWGWNGGWRRWRRNQTEKGVWSEVNAPTGHNAAVRGLAWSPGGEYIVSTSQDQTTRIHGPVDPLRIWHELARPQVHGYDLTDAAFVGPGALRLVSTAEEKIARVFDAPKGFVRVVRALGTVEWENEQAGEVSNTCSMGLELKWLKASRPAGASLPPLGLSNKATDGESSSDVLSSSQSPVHPPFDGELATVTLWPETEKLFGHGYELHTLAVSTFGNLIATACRATSPAHALIRLHSSTTWQPVGKPLAGHSLTITRIAFSHDGRMILSASRDRSWRLFRRVEGSEADFEPIADNASHGRIIWDCAWGKDDKIFVTASRDKTVRVWSGADSPGKPLTTIKLKEAATAVALTEYASRRILAVGLENGHVLIYAAPLDAHDKWTTEATLDSSVASVGHVHRLAWQPGCTNPQRLAMCSEDKTTRVLDVHFK</sequence>
<comment type="caution">
    <text evidence="13">The sequence shown here is derived from an EMBL/GenBank/DDBJ whole genome shotgun (WGS) entry which is preliminary data.</text>
</comment>
<feature type="repeat" description="WD" evidence="11">
    <location>
        <begin position="311"/>
        <end position="346"/>
    </location>
</feature>
<dbReference type="GO" id="GO:0005634">
    <property type="term" value="C:nucleus"/>
    <property type="evidence" value="ECO:0007669"/>
    <property type="project" value="UniProtKB-SubCell"/>
</dbReference>
<dbReference type="InterPro" id="IPR001680">
    <property type="entry name" value="WD40_rpt"/>
</dbReference>
<dbReference type="GO" id="GO:0033588">
    <property type="term" value="C:elongator holoenzyme complex"/>
    <property type="evidence" value="ECO:0007669"/>
    <property type="project" value="InterPro"/>
</dbReference>
<keyword evidence="6" id="KW-0963">Cytoplasm</keyword>
<evidence type="ECO:0000256" key="6">
    <source>
        <dbReference type="ARBA" id="ARBA00022490"/>
    </source>
</evidence>
<proteinExistence type="inferred from homology"/>
<dbReference type="SUPFAM" id="SSF82171">
    <property type="entry name" value="DPP6 N-terminal domain-like"/>
    <property type="match status" value="1"/>
</dbReference>
<keyword evidence="7 11" id="KW-0853">WD repeat</keyword>
<evidence type="ECO:0000256" key="1">
    <source>
        <dbReference type="ARBA" id="ARBA00004123"/>
    </source>
</evidence>
<evidence type="ECO:0000256" key="2">
    <source>
        <dbReference type="ARBA" id="ARBA00004496"/>
    </source>
</evidence>
<comment type="similarity">
    <text evidence="4">Belongs to the WD repeat ELP2 family.</text>
</comment>
<dbReference type="PANTHER" id="PTHR44111">
    <property type="entry name" value="ELONGATOR COMPLEX PROTEIN 2"/>
    <property type="match status" value="1"/>
</dbReference>
<feature type="repeat" description="WD" evidence="11">
    <location>
        <begin position="96"/>
        <end position="135"/>
    </location>
</feature>
<evidence type="ECO:0000256" key="8">
    <source>
        <dbReference type="ARBA" id="ARBA00022694"/>
    </source>
</evidence>
<evidence type="ECO:0000313" key="13">
    <source>
        <dbReference type="EMBL" id="KAB5593636.1"/>
    </source>
</evidence>
<feature type="repeat" description="WD" evidence="11">
    <location>
        <begin position="680"/>
        <end position="712"/>
    </location>
</feature>
<feature type="repeat" description="WD" evidence="11">
    <location>
        <begin position="412"/>
        <end position="442"/>
    </location>
</feature>
<dbReference type="SMART" id="SM00320">
    <property type="entry name" value="WD40"/>
    <property type="match status" value="11"/>
</dbReference>
<evidence type="ECO:0000256" key="3">
    <source>
        <dbReference type="ARBA" id="ARBA00005043"/>
    </source>
</evidence>
<evidence type="ECO:0000256" key="4">
    <source>
        <dbReference type="ARBA" id="ARBA00005881"/>
    </source>
</evidence>
<reference evidence="13 14" key="1">
    <citation type="journal article" date="2019" name="Fungal Biol. Biotechnol.">
        <title>Draft genome sequence of fastidious pathogen Ceratobasidium theobromae, which causes vascular-streak dieback in Theobroma cacao.</title>
        <authorList>
            <person name="Ali S.S."/>
            <person name="Asman A."/>
            <person name="Shao J."/>
            <person name="Firmansyah A.P."/>
            <person name="Susilo A.W."/>
            <person name="Rosmana A."/>
            <person name="McMahon P."/>
            <person name="Junaid M."/>
            <person name="Guest D."/>
            <person name="Kheng T.Y."/>
            <person name="Meinhardt L.W."/>
            <person name="Bailey B.A."/>
        </authorList>
    </citation>
    <scope>NUCLEOTIDE SEQUENCE [LARGE SCALE GENOMIC DNA]</scope>
    <source>
        <strain evidence="13 14">CT2</strain>
    </source>
</reference>
<evidence type="ECO:0000256" key="12">
    <source>
        <dbReference type="SAM" id="MobiDB-lite"/>
    </source>
</evidence>
<dbReference type="InterPro" id="IPR037289">
    <property type="entry name" value="Elp2"/>
</dbReference>
<keyword evidence="14" id="KW-1185">Reference proteome</keyword>
<dbReference type="Gene3D" id="2.130.10.10">
    <property type="entry name" value="YVTN repeat-like/Quinoprotein amine dehydrogenase"/>
    <property type="match status" value="4"/>
</dbReference>
<evidence type="ECO:0000256" key="5">
    <source>
        <dbReference type="ARBA" id="ARBA00020267"/>
    </source>
</evidence>
<feature type="compositionally biased region" description="Low complexity" evidence="12">
    <location>
        <begin position="554"/>
        <end position="563"/>
    </location>
</feature>
<gene>
    <name evidence="13" type="ORF">CTheo_2929</name>
</gene>
<dbReference type="GO" id="GO:0002098">
    <property type="term" value="P:tRNA wobble uridine modification"/>
    <property type="evidence" value="ECO:0007669"/>
    <property type="project" value="InterPro"/>
</dbReference>
<dbReference type="PROSITE" id="PS50082">
    <property type="entry name" value="WD_REPEATS_2"/>
    <property type="match status" value="6"/>
</dbReference>
<dbReference type="PANTHER" id="PTHR44111:SF1">
    <property type="entry name" value="ELONGATOR COMPLEX PROTEIN 2"/>
    <property type="match status" value="1"/>
</dbReference>
<feature type="repeat" description="WD" evidence="11">
    <location>
        <begin position="206"/>
        <end position="243"/>
    </location>
</feature>
<feature type="region of interest" description="Disordered" evidence="12">
    <location>
        <begin position="539"/>
        <end position="566"/>
    </location>
</feature>
<dbReference type="GO" id="GO:0005737">
    <property type="term" value="C:cytoplasm"/>
    <property type="evidence" value="ECO:0007669"/>
    <property type="project" value="UniProtKB-SubCell"/>
</dbReference>
<dbReference type="SUPFAM" id="SSF50978">
    <property type="entry name" value="WD40 repeat-like"/>
    <property type="match status" value="2"/>
</dbReference>
<organism evidence="13 14">
    <name type="scientific">Ceratobasidium theobromae</name>
    <dbReference type="NCBI Taxonomy" id="1582974"/>
    <lineage>
        <taxon>Eukaryota</taxon>
        <taxon>Fungi</taxon>
        <taxon>Dikarya</taxon>
        <taxon>Basidiomycota</taxon>
        <taxon>Agaricomycotina</taxon>
        <taxon>Agaricomycetes</taxon>
        <taxon>Cantharellales</taxon>
        <taxon>Ceratobasidiaceae</taxon>
        <taxon>Ceratobasidium</taxon>
    </lineage>
</organism>
<keyword evidence="8" id="KW-0819">tRNA processing</keyword>